<keyword evidence="1" id="KW-0614">Plasmid</keyword>
<dbReference type="EMBL" id="GQ900400">
    <property type="protein sequence ID" value="ACZ59005.1"/>
    <property type="molecule type" value="Genomic_DNA"/>
</dbReference>
<protein>
    <submittedName>
        <fullName evidence="1">Bacteriophage</fullName>
    </submittedName>
</protein>
<dbReference type="AlphaFoldDB" id="D2J8A5"/>
<dbReference type="InterPro" id="IPR057006">
    <property type="entry name" value="Phage_TAC_19"/>
</dbReference>
<sequence>MEQYIMKKNFIELITEVDKNGEVKDKKVFVTPGFIPFSKLIEASKVLESVEEKSEMEGLQEMLKVVADLYNNQFTTQELLDGLHAPDGIEILQQQIEFISTGKVTEDNEAKLKEILK</sequence>
<organism evidence="1">
    <name type="scientific">Staphylococcus aureus</name>
    <dbReference type="NCBI Taxonomy" id="1280"/>
    <lineage>
        <taxon>Bacteria</taxon>
        <taxon>Bacillati</taxon>
        <taxon>Bacillota</taxon>
        <taxon>Bacilli</taxon>
        <taxon>Bacillales</taxon>
        <taxon>Staphylococcaceae</taxon>
        <taxon>Staphylococcus</taxon>
    </lineage>
</organism>
<reference evidence="1" key="1">
    <citation type="submission" date="2009-08" db="EMBL/GenBank/DDBJ databases">
        <authorList>
            <person name="Gill J."/>
            <person name="Borman J."/>
            <person name="Shetty J."/>
            <person name="Hostetler J."/>
            <person name="Durkin S."/>
            <person name="Montgomery B."/>
        </authorList>
    </citation>
    <scope>NUCLEOTIDE SEQUENCE</scope>
    <source>
        <strain evidence="1">Y74T</strain>
        <plasmid evidence="1">pWBG758</plasmid>
    </source>
</reference>
<dbReference type="Pfam" id="PF23857">
    <property type="entry name" value="Phage_TAC_19"/>
    <property type="match status" value="1"/>
</dbReference>
<gene>
    <name evidence="1" type="ORF">SAP040A_023</name>
</gene>
<geneLocation type="plasmid" evidence="1">
    <name>pWBG758</name>
</geneLocation>
<reference evidence="1" key="2">
    <citation type="submission" date="2009-12" db="EMBL/GenBank/DDBJ databases">
        <authorList>
            <person name="Summers A.O."/>
            <person name="Shearer J."/>
            <person name="Wireman J."/>
        </authorList>
    </citation>
    <scope>NUCLEOTIDE SEQUENCE</scope>
    <source>
        <strain evidence="1">Y74T</strain>
        <plasmid evidence="1">pWBG758</plasmid>
    </source>
</reference>
<accession>D2J8A5</accession>
<evidence type="ECO:0000313" key="1">
    <source>
        <dbReference type="EMBL" id="ACZ59005.1"/>
    </source>
</evidence>
<dbReference type="NCBIfam" id="NF047360">
    <property type="entry name" value="tail_chap_PVL"/>
    <property type="match status" value="1"/>
</dbReference>
<proteinExistence type="predicted"/>
<name>D2J8A5_STAAU</name>
<dbReference type="RefSeq" id="WP_012816586.1">
    <property type="nucleotide sequence ID" value="NC_013329.1"/>
</dbReference>